<dbReference type="OMA" id="ACFANCT"/>
<reference evidence="2" key="1">
    <citation type="submission" date="2015-04" db="UniProtKB">
        <authorList>
            <consortium name="EnsemblPlants"/>
        </authorList>
    </citation>
    <scope>IDENTIFICATION</scope>
</reference>
<dbReference type="eggNOG" id="ENOG502R3QP">
    <property type="taxonomic scope" value="Eukaryota"/>
</dbReference>
<dbReference type="Proteomes" id="UP000026962">
    <property type="component" value="Chromosome 9"/>
</dbReference>
<proteinExistence type="predicted"/>
<reference evidence="2" key="2">
    <citation type="submission" date="2018-05" db="EMBL/GenBank/DDBJ databases">
        <title>OpunRS2 (Oryza punctata Reference Sequence Version 2).</title>
        <authorList>
            <person name="Zhang J."/>
            <person name="Kudrna D."/>
            <person name="Lee S."/>
            <person name="Talag J."/>
            <person name="Welchert J."/>
            <person name="Wing R.A."/>
        </authorList>
    </citation>
    <scope>NUCLEOTIDE SEQUENCE [LARGE SCALE GENOMIC DNA]</scope>
</reference>
<sequence length="107" mass="10830">MASASALKMTAAVCILAMCIGSQMMIAAGASQDAAASALLRELMEHELAVELGLAADGDSVGDVCSPACQTCLIVCAIKCVLKPNPAACYADCIVTDKCFTLKTVAA</sequence>
<dbReference type="AlphaFoldDB" id="A0A0E0M1B4"/>
<accession>A0A0E0M1B4</accession>
<keyword evidence="3" id="KW-1185">Reference proteome</keyword>
<dbReference type="EnsemblPlants" id="OPUNC09G09090.1">
    <property type="protein sequence ID" value="OPUNC09G09090.1"/>
    <property type="gene ID" value="OPUNC09G09090"/>
</dbReference>
<evidence type="ECO:0000313" key="3">
    <source>
        <dbReference type="Proteomes" id="UP000026962"/>
    </source>
</evidence>
<dbReference type="Gramene" id="OPUNC09G09090.1">
    <property type="protein sequence ID" value="OPUNC09G09090.1"/>
    <property type="gene ID" value="OPUNC09G09090"/>
</dbReference>
<evidence type="ECO:0000313" key="2">
    <source>
        <dbReference type="EnsemblPlants" id="OPUNC09G09090.1"/>
    </source>
</evidence>
<keyword evidence="1" id="KW-0732">Signal</keyword>
<dbReference type="HOGENOM" id="CLU_175862_0_0_1"/>
<evidence type="ECO:0000256" key="1">
    <source>
        <dbReference type="SAM" id="SignalP"/>
    </source>
</evidence>
<name>A0A0E0M1B4_ORYPU</name>
<feature type="chain" id="PRO_5002367251" evidence="1">
    <location>
        <begin position="22"/>
        <end position="107"/>
    </location>
</feature>
<protein>
    <submittedName>
        <fullName evidence="2">Uncharacterized protein</fullName>
    </submittedName>
</protein>
<organism evidence="2">
    <name type="scientific">Oryza punctata</name>
    <name type="common">Red rice</name>
    <dbReference type="NCBI Taxonomy" id="4537"/>
    <lineage>
        <taxon>Eukaryota</taxon>
        <taxon>Viridiplantae</taxon>
        <taxon>Streptophyta</taxon>
        <taxon>Embryophyta</taxon>
        <taxon>Tracheophyta</taxon>
        <taxon>Spermatophyta</taxon>
        <taxon>Magnoliopsida</taxon>
        <taxon>Liliopsida</taxon>
        <taxon>Poales</taxon>
        <taxon>Poaceae</taxon>
        <taxon>BOP clade</taxon>
        <taxon>Oryzoideae</taxon>
        <taxon>Oryzeae</taxon>
        <taxon>Oryzinae</taxon>
        <taxon>Oryza</taxon>
    </lineage>
</organism>
<feature type="signal peptide" evidence="1">
    <location>
        <begin position="1"/>
        <end position="21"/>
    </location>
</feature>